<dbReference type="Proteomes" id="UP000680638">
    <property type="component" value="Unassembled WGS sequence"/>
</dbReference>
<dbReference type="PANTHER" id="PTHR40448">
    <property type="entry name" value="TWO-COMPONENT SENSOR HISTIDINE KINASE"/>
    <property type="match status" value="1"/>
</dbReference>
<proteinExistence type="predicted"/>
<reference evidence="3 4" key="1">
    <citation type="submission" date="2021-03" db="EMBL/GenBank/DDBJ databases">
        <title>Antimicrobial resistance genes in bacteria isolated from Japanese honey, and their potential for conferring macrolide and lincosamide resistance in the American foulbrood pathogen Paenibacillus larvae.</title>
        <authorList>
            <person name="Okamoto M."/>
            <person name="Kumagai M."/>
            <person name="Kanamori H."/>
            <person name="Takamatsu D."/>
        </authorList>
    </citation>
    <scope>NUCLEOTIDE SEQUENCE [LARGE SCALE GENOMIC DNA]</scope>
    <source>
        <strain evidence="3 4">J21TS3</strain>
    </source>
</reference>
<evidence type="ECO:0000259" key="2">
    <source>
        <dbReference type="Pfam" id="PF14501"/>
    </source>
</evidence>
<keyword evidence="4" id="KW-1185">Reference proteome</keyword>
<dbReference type="Gene3D" id="3.30.565.10">
    <property type="entry name" value="Histidine kinase-like ATPase, C-terminal domain"/>
    <property type="match status" value="1"/>
</dbReference>
<feature type="transmembrane region" description="Helical" evidence="1">
    <location>
        <begin position="6"/>
        <end position="27"/>
    </location>
</feature>
<keyword evidence="1" id="KW-0812">Transmembrane</keyword>
<dbReference type="InterPro" id="IPR036890">
    <property type="entry name" value="HATPase_C_sf"/>
</dbReference>
<keyword evidence="1" id="KW-1133">Transmembrane helix</keyword>
<keyword evidence="1" id="KW-0472">Membrane</keyword>
<evidence type="ECO:0000313" key="4">
    <source>
        <dbReference type="Proteomes" id="UP000680638"/>
    </source>
</evidence>
<protein>
    <recommendedName>
        <fullName evidence="2">Sensor histidine kinase NatK-like C-terminal domain-containing protein</fullName>
    </recommendedName>
</protein>
<feature type="transmembrane region" description="Helical" evidence="1">
    <location>
        <begin position="139"/>
        <end position="160"/>
    </location>
</feature>
<feature type="domain" description="Sensor histidine kinase NatK-like C-terminal" evidence="2">
    <location>
        <begin position="286"/>
        <end position="384"/>
    </location>
</feature>
<feature type="transmembrane region" description="Helical" evidence="1">
    <location>
        <begin position="71"/>
        <end position="88"/>
    </location>
</feature>
<name>A0ABQ4M123_9BACL</name>
<evidence type="ECO:0000256" key="1">
    <source>
        <dbReference type="SAM" id="Phobius"/>
    </source>
</evidence>
<sequence>MVCGSRWLGMDFSTAWIVLLFFVLFFLKTKDAAAAALFGVLNFVNCLFAMQISRIVMGEMLKVRDPAAEQLFLFAFIGVVAYLAGRLFRGGGSRNGFGAQHLFSLRQRIWITFGNMCMMMGGVYLSLFFFANAGGGQDMVLHTLLLTVYMAVIVSSHRLYTYTFKKEMEKRQLKQELGQLEKYADSLEDVLHDMRIFKHDYANILSTLQGFIEEEKYEELKTYFYRDVCAYSDKLLQMNTRLSLLGRIKITPLKGMISSKMLKALAEQIDVFVDIEEDIHEVDISALDLCRIMGILLDNAIEAARETTEPIIRLGIVSRKDKVLFIVQNSCPERTPPIYKMFEAGFSTKGENRGIGLPAVRELLDRKYPEAILDTEIDPESMTLTQRLAVRTAVREQTNPKAEEMT</sequence>
<dbReference type="SUPFAM" id="SSF55874">
    <property type="entry name" value="ATPase domain of HSP90 chaperone/DNA topoisomerase II/histidine kinase"/>
    <property type="match status" value="1"/>
</dbReference>
<dbReference type="Pfam" id="PF14501">
    <property type="entry name" value="HATPase_c_5"/>
    <property type="match status" value="1"/>
</dbReference>
<dbReference type="InterPro" id="IPR032834">
    <property type="entry name" value="NatK-like_C"/>
</dbReference>
<evidence type="ECO:0000313" key="3">
    <source>
        <dbReference type="EMBL" id="GIO69234.1"/>
    </source>
</evidence>
<organism evidence="3 4">
    <name type="scientific">Paenibacillus cookii</name>
    <dbReference type="NCBI Taxonomy" id="157839"/>
    <lineage>
        <taxon>Bacteria</taxon>
        <taxon>Bacillati</taxon>
        <taxon>Bacillota</taxon>
        <taxon>Bacilli</taxon>
        <taxon>Bacillales</taxon>
        <taxon>Paenibacillaceae</taxon>
        <taxon>Paenibacillus</taxon>
    </lineage>
</organism>
<comment type="caution">
    <text evidence="3">The sequence shown here is derived from an EMBL/GenBank/DDBJ whole genome shotgun (WGS) entry which is preliminary data.</text>
</comment>
<dbReference type="CDD" id="cd16935">
    <property type="entry name" value="HATPase_AgrC-ComD-like"/>
    <property type="match status" value="1"/>
</dbReference>
<dbReference type="PANTHER" id="PTHR40448:SF1">
    <property type="entry name" value="TWO-COMPONENT SENSOR HISTIDINE KINASE"/>
    <property type="match status" value="1"/>
</dbReference>
<accession>A0ABQ4M123</accession>
<feature type="transmembrane region" description="Helical" evidence="1">
    <location>
        <begin position="34"/>
        <end position="51"/>
    </location>
</feature>
<gene>
    <name evidence="3" type="ORF">J21TS3_40550</name>
</gene>
<feature type="transmembrane region" description="Helical" evidence="1">
    <location>
        <begin position="109"/>
        <end position="133"/>
    </location>
</feature>
<dbReference type="EMBL" id="BORW01000028">
    <property type="protein sequence ID" value="GIO69234.1"/>
    <property type="molecule type" value="Genomic_DNA"/>
</dbReference>